<dbReference type="InterPro" id="IPR000086">
    <property type="entry name" value="NUDIX_hydrolase_dom"/>
</dbReference>
<dbReference type="AlphaFoldDB" id="A0A1F5N4A7"/>
<dbReference type="PANTHER" id="PTHR43046">
    <property type="entry name" value="GDP-MANNOSE MANNOSYL HYDROLASE"/>
    <property type="match status" value="1"/>
</dbReference>
<dbReference type="PANTHER" id="PTHR43046:SF14">
    <property type="entry name" value="MUTT_NUDIX FAMILY PROTEIN"/>
    <property type="match status" value="1"/>
</dbReference>
<sequence length="168" mass="19403">MSKGKKSTSWMSDEEYQLVTSLTPIPTVNLVILRKNGDLWEILLLIRKTGYAKGEWCMIGGRVQIGETLRKTIQRQAKDLAVKIRIFPPFNPNFPSFIDDRGNQDKTKHPISLIYPAMIVSGKVRDEGEEYKGYKWFPIDQLPKIAYGQRLQIKKTFEKLIIGKNLYL</sequence>
<accession>A0A1F5N4A7</accession>
<dbReference type="EMBL" id="MFDV01000008">
    <property type="protein sequence ID" value="OGE72382.1"/>
    <property type="molecule type" value="Genomic_DNA"/>
</dbReference>
<dbReference type="GO" id="GO:0016787">
    <property type="term" value="F:hydrolase activity"/>
    <property type="evidence" value="ECO:0007669"/>
    <property type="project" value="UniProtKB-KW"/>
</dbReference>
<dbReference type="SUPFAM" id="SSF55811">
    <property type="entry name" value="Nudix"/>
    <property type="match status" value="1"/>
</dbReference>
<comment type="caution">
    <text evidence="4">The sequence shown here is derived from an EMBL/GenBank/DDBJ whole genome shotgun (WGS) entry which is preliminary data.</text>
</comment>
<dbReference type="InterPro" id="IPR015797">
    <property type="entry name" value="NUDIX_hydrolase-like_dom_sf"/>
</dbReference>
<feature type="domain" description="Nudix hydrolase" evidence="3">
    <location>
        <begin position="26"/>
        <end position="145"/>
    </location>
</feature>
<gene>
    <name evidence="4" type="ORF">A3H40_04020</name>
</gene>
<dbReference type="Gene3D" id="3.90.79.10">
    <property type="entry name" value="Nucleoside Triphosphate Pyrophosphohydrolase"/>
    <property type="match status" value="1"/>
</dbReference>
<evidence type="ECO:0000256" key="2">
    <source>
        <dbReference type="ARBA" id="ARBA00022801"/>
    </source>
</evidence>
<organism evidence="4 5">
    <name type="scientific">Candidatus Daviesbacteria bacterium RIFCSPLOWO2_02_FULL_38_15</name>
    <dbReference type="NCBI Taxonomy" id="1797794"/>
    <lineage>
        <taxon>Bacteria</taxon>
        <taxon>Candidatus Daviesiibacteriota</taxon>
    </lineage>
</organism>
<reference evidence="4 5" key="1">
    <citation type="journal article" date="2016" name="Nat. Commun.">
        <title>Thousands of microbial genomes shed light on interconnected biogeochemical processes in an aquifer system.</title>
        <authorList>
            <person name="Anantharaman K."/>
            <person name="Brown C.T."/>
            <person name="Hug L.A."/>
            <person name="Sharon I."/>
            <person name="Castelle C.J."/>
            <person name="Probst A.J."/>
            <person name="Thomas B.C."/>
            <person name="Singh A."/>
            <person name="Wilkins M.J."/>
            <person name="Karaoz U."/>
            <person name="Brodie E.L."/>
            <person name="Williams K.H."/>
            <person name="Hubbard S.S."/>
            <person name="Banfield J.F."/>
        </authorList>
    </citation>
    <scope>NUCLEOTIDE SEQUENCE [LARGE SCALE GENOMIC DNA]</scope>
</reference>
<evidence type="ECO:0000256" key="1">
    <source>
        <dbReference type="ARBA" id="ARBA00001946"/>
    </source>
</evidence>
<dbReference type="Pfam" id="PF00293">
    <property type="entry name" value="NUDIX"/>
    <property type="match status" value="1"/>
</dbReference>
<keyword evidence="2" id="KW-0378">Hydrolase</keyword>
<name>A0A1F5N4A7_9BACT</name>
<evidence type="ECO:0000313" key="5">
    <source>
        <dbReference type="Proteomes" id="UP000177057"/>
    </source>
</evidence>
<proteinExistence type="predicted"/>
<evidence type="ECO:0000313" key="4">
    <source>
        <dbReference type="EMBL" id="OGE72382.1"/>
    </source>
</evidence>
<evidence type="ECO:0000259" key="3">
    <source>
        <dbReference type="Pfam" id="PF00293"/>
    </source>
</evidence>
<dbReference type="Proteomes" id="UP000177057">
    <property type="component" value="Unassembled WGS sequence"/>
</dbReference>
<comment type="cofactor">
    <cofactor evidence="1">
        <name>Mg(2+)</name>
        <dbReference type="ChEBI" id="CHEBI:18420"/>
    </cofactor>
</comment>
<dbReference type="STRING" id="1797794.A3H40_04020"/>
<protein>
    <recommendedName>
        <fullName evidence="3">Nudix hydrolase domain-containing protein</fullName>
    </recommendedName>
</protein>